<feature type="transmembrane region" description="Helical" evidence="1">
    <location>
        <begin position="513"/>
        <end position="535"/>
    </location>
</feature>
<proteinExistence type="predicted"/>
<dbReference type="KEGG" id="psoj:PHYSODRAFT_297769"/>
<sequence>MVLHLYAESVDEVSQCKMQVKPWFSTKASCSLLVLDCIGARIGGSESEVADQWHIIDLSTPTGLVILHCPAFEMPGLLTECSGQKMLKFYDSPSHIGLYLARVNMTDGQLPRGIQGDDLPHNMLDVEFCVTNLRTLPDDFDLKWPTFSSIYFEASNMTEVPASSARLAPYDVSLSYNPISTVPAELFEGNMAYLHIGGTLISELPENVEDVFPLEQLRVDNTNVSFFWDWIDPIVENADIILSDVAASIIAANTPYSILLLKFTSQPKRSSATTGFFKIGIMLCLWLEVLKLAEGTPTYTTWMVSTLMNSSIVQPATAWSYKPRPSEHVRLSFRWFAFWWILILGLHIIVCTYNIAYAMYYWSYGDTFLSYALEANGIGLPRDLFHAIAYIHVSLVAVHGICALWMVIGSLWRRSLVFSPSKSKKSGGSYKPASVTAGRRGLLGVNGRYFHTVIIGRELLQMTPQTIQAIRMSKYLSRVLLNRFYVVLVAINCWSNLFVYSRWFWRDEARRRFVVILCDCLLNIMSTLGVTFIVFCSNVDFYQAKIIGFDFSMIGDQEWFAQMLNDAQMVIVVSWFDMMSRITFSLGLVASAADLKDLLRCDSIRRNRITNAGGYAIDPTNPGEVFRIDEAQIINPTGASGSQDNTNAVILQDLLQQAQHKQNRRKPRRHLGVRAIKGTHAVFAAWGLVVVSLHVHAAMKRPLFECAPKVHPMGNALPSCYVVNFNCYYLGISDRVEQVRPHDSNEISISHCPALEIPENFQDFHRVQQIEVYNSTIVGWDANSAITSAKHPAMVALSLVRVNMTDGLLPAGIQSPDFPPHLQEINFSLALLKPTYLILGGNPLVELPPELFEAELGYLTLDRTNLVQLPENVSSPSTAMFYLDVTNTNISFFWLWIDPLIEDMFEGMQLVVAGGAPYCSDLDAIMTGASSDCSMPYRTEYSSILMNASEDNWETLVQDVDCSSTAGVTLIPLESWYEMYKLLDGDDA</sequence>
<dbReference type="SMR" id="G4Z8R9"/>
<dbReference type="SUPFAM" id="SSF52058">
    <property type="entry name" value="L domain-like"/>
    <property type="match status" value="2"/>
</dbReference>
<dbReference type="GeneID" id="20641528"/>
<name>G4Z8R9_PHYSP</name>
<feature type="transmembrane region" description="Helical" evidence="1">
    <location>
        <begin position="333"/>
        <end position="360"/>
    </location>
</feature>
<protein>
    <submittedName>
        <fullName evidence="2">Uncharacterized protein</fullName>
    </submittedName>
</protein>
<keyword evidence="1" id="KW-0812">Transmembrane</keyword>
<evidence type="ECO:0000313" key="2">
    <source>
        <dbReference type="EMBL" id="EGZ19101.1"/>
    </source>
</evidence>
<feature type="transmembrane region" description="Helical" evidence="1">
    <location>
        <begin position="671"/>
        <end position="695"/>
    </location>
</feature>
<keyword evidence="1" id="KW-1133">Transmembrane helix</keyword>
<keyword evidence="1" id="KW-0472">Membrane</keyword>
<dbReference type="AlphaFoldDB" id="G4Z8R9"/>
<evidence type="ECO:0000256" key="1">
    <source>
        <dbReference type="SAM" id="Phobius"/>
    </source>
</evidence>
<dbReference type="Gene3D" id="3.80.10.10">
    <property type="entry name" value="Ribonuclease Inhibitor"/>
    <property type="match status" value="2"/>
</dbReference>
<dbReference type="InParanoid" id="G4Z8R9"/>
<feature type="transmembrane region" description="Helical" evidence="1">
    <location>
        <begin position="480"/>
        <end position="501"/>
    </location>
</feature>
<organism evidence="2 3">
    <name type="scientific">Phytophthora sojae (strain P6497)</name>
    <name type="common">Soybean stem and root rot agent</name>
    <name type="synonym">Phytophthora megasperma f. sp. glycines</name>
    <dbReference type="NCBI Taxonomy" id="1094619"/>
    <lineage>
        <taxon>Eukaryota</taxon>
        <taxon>Sar</taxon>
        <taxon>Stramenopiles</taxon>
        <taxon>Oomycota</taxon>
        <taxon>Peronosporomycetes</taxon>
        <taxon>Peronosporales</taxon>
        <taxon>Peronosporaceae</taxon>
        <taxon>Phytophthora</taxon>
    </lineage>
</organism>
<dbReference type="RefSeq" id="XP_009521818.1">
    <property type="nucleotide sequence ID" value="XM_009523523.1"/>
</dbReference>
<gene>
    <name evidence="2" type="ORF">PHYSODRAFT_297769</name>
</gene>
<feature type="transmembrane region" description="Helical" evidence="1">
    <location>
        <begin position="387"/>
        <end position="412"/>
    </location>
</feature>
<accession>G4Z8R9</accession>
<dbReference type="EMBL" id="JH159153">
    <property type="protein sequence ID" value="EGZ19101.1"/>
    <property type="molecule type" value="Genomic_DNA"/>
</dbReference>
<keyword evidence="3" id="KW-1185">Reference proteome</keyword>
<evidence type="ECO:0000313" key="3">
    <source>
        <dbReference type="Proteomes" id="UP000002640"/>
    </source>
</evidence>
<dbReference type="Proteomes" id="UP000002640">
    <property type="component" value="Unassembled WGS sequence"/>
</dbReference>
<dbReference type="InterPro" id="IPR032675">
    <property type="entry name" value="LRR_dom_sf"/>
</dbReference>
<dbReference type="OMA" id="DCIGARI"/>
<reference evidence="2 3" key="1">
    <citation type="journal article" date="2006" name="Science">
        <title>Phytophthora genome sequences uncover evolutionary origins and mechanisms of pathogenesis.</title>
        <authorList>
            <person name="Tyler B.M."/>
            <person name="Tripathy S."/>
            <person name="Zhang X."/>
            <person name="Dehal P."/>
            <person name="Jiang R.H."/>
            <person name="Aerts A."/>
            <person name="Arredondo F.D."/>
            <person name="Baxter L."/>
            <person name="Bensasson D."/>
            <person name="Beynon J.L."/>
            <person name="Chapman J."/>
            <person name="Damasceno C.M."/>
            <person name="Dorrance A.E."/>
            <person name="Dou D."/>
            <person name="Dickerman A.W."/>
            <person name="Dubchak I.L."/>
            <person name="Garbelotto M."/>
            <person name="Gijzen M."/>
            <person name="Gordon S.G."/>
            <person name="Govers F."/>
            <person name="Grunwald N.J."/>
            <person name="Huang W."/>
            <person name="Ivors K.L."/>
            <person name="Jones R.W."/>
            <person name="Kamoun S."/>
            <person name="Krampis K."/>
            <person name="Lamour K.H."/>
            <person name="Lee M.K."/>
            <person name="McDonald W.H."/>
            <person name="Medina M."/>
            <person name="Meijer H.J."/>
            <person name="Nordberg E.K."/>
            <person name="Maclean D.J."/>
            <person name="Ospina-Giraldo M.D."/>
            <person name="Morris P.F."/>
            <person name="Phuntumart V."/>
            <person name="Putnam N.H."/>
            <person name="Rash S."/>
            <person name="Rose J.K."/>
            <person name="Sakihama Y."/>
            <person name="Salamov A.A."/>
            <person name="Savidor A."/>
            <person name="Scheuring C.F."/>
            <person name="Smith B.M."/>
            <person name="Sobral B.W."/>
            <person name="Terry A."/>
            <person name="Torto-Alalibo T.A."/>
            <person name="Win J."/>
            <person name="Xu Z."/>
            <person name="Zhang H."/>
            <person name="Grigoriev I.V."/>
            <person name="Rokhsar D.S."/>
            <person name="Boore J.L."/>
        </authorList>
    </citation>
    <scope>NUCLEOTIDE SEQUENCE [LARGE SCALE GENOMIC DNA]</scope>
    <source>
        <strain evidence="2 3">P6497</strain>
    </source>
</reference>